<dbReference type="Pfam" id="PF01965">
    <property type="entry name" value="DJ-1_PfpI"/>
    <property type="match status" value="1"/>
</dbReference>
<protein>
    <recommendedName>
        <fullName evidence="1">DJ-1/PfpI domain-containing protein</fullName>
    </recommendedName>
</protein>
<dbReference type="OrthoDB" id="543156at2759"/>
<dbReference type="InterPro" id="IPR052158">
    <property type="entry name" value="INH-QAR"/>
</dbReference>
<accession>A0A9P5BW68</accession>
<proteinExistence type="predicted"/>
<dbReference type="InterPro" id="IPR029062">
    <property type="entry name" value="Class_I_gatase-like"/>
</dbReference>
<evidence type="ECO:0000259" key="1">
    <source>
        <dbReference type="Pfam" id="PF01965"/>
    </source>
</evidence>
<evidence type="ECO:0000313" key="2">
    <source>
        <dbReference type="EMBL" id="KAF3032288.1"/>
    </source>
</evidence>
<feature type="domain" description="DJ-1/PfpI" evidence="1">
    <location>
        <begin position="33"/>
        <end position="219"/>
    </location>
</feature>
<dbReference type="Gene3D" id="3.40.50.880">
    <property type="match status" value="1"/>
</dbReference>
<dbReference type="InterPro" id="IPR002818">
    <property type="entry name" value="DJ-1/PfpI"/>
</dbReference>
<sequence length="259" mass="27821">MSDTTTSPTSATSSVNTPLFEVSGDKPVHYGILLFPGFQALDVFGPLDVFNSLAMLYNFPMRLTNLAASPGSVPTHHPSTATLIPAGAHPLSRFSENLVVDRTLEEQLTIQESAGARSEEAIDVLIVPGGVGTRGDVTQEINFMKRMYPTLKSVLSVCTGATILARAGILDGRRATTNKRAYKWATGTGPNVNWAPKARWVVDGNIVSSSGISAGIDASYAFVALNYGEDIAASLADSAEYVRWMDPEHDPFSKRWNLS</sequence>
<dbReference type="Proteomes" id="UP000758155">
    <property type="component" value="Unassembled WGS sequence"/>
</dbReference>
<name>A0A9P5BW68_9PLEO</name>
<organism evidence="2 3">
    <name type="scientific">Didymella heteroderae</name>
    <dbReference type="NCBI Taxonomy" id="1769908"/>
    <lineage>
        <taxon>Eukaryota</taxon>
        <taxon>Fungi</taxon>
        <taxon>Dikarya</taxon>
        <taxon>Ascomycota</taxon>
        <taxon>Pezizomycotina</taxon>
        <taxon>Dothideomycetes</taxon>
        <taxon>Pleosporomycetidae</taxon>
        <taxon>Pleosporales</taxon>
        <taxon>Pleosporineae</taxon>
        <taxon>Didymellaceae</taxon>
        <taxon>Didymella</taxon>
    </lineage>
</organism>
<comment type="caution">
    <text evidence="2">The sequence shown here is derived from an EMBL/GenBank/DDBJ whole genome shotgun (WGS) entry which is preliminary data.</text>
</comment>
<evidence type="ECO:0000313" key="3">
    <source>
        <dbReference type="Proteomes" id="UP000758155"/>
    </source>
</evidence>
<dbReference type="CDD" id="cd03139">
    <property type="entry name" value="GATase1_PfpI_2"/>
    <property type="match status" value="1"/>
</dbReference>
<keyword evidence="3" id="KW-1185">Reference proteome</keyword>
<dbReference type="AlphaFoldDB" id="A0A9P5BW68"/>
<dbReference type="PANTHER" id="PTHR43130:SF15">
    <property type="entry name" value="THIJ_PFPI FAMILY PROTEIN (AFU_ORTHOLOGUE AFUA_5G14240)"/>
    <property type="match status" value="1"/>
</dbReference>
<reference evidence="2" key="1">
    <citation type="submission" date="2019-04" db="EMBL/GenBank/DDBJ databases">
        <title>Sequencing of skin fungus with MAO and IRED activity.</title>
        <authorList>
            <person name="Marsaioli A.J."/>
            <person name="Bonatto J.M.C."/>
            <person name="Reis Junior O."/>
        </authorList>
    </citation>
    <scope>NUCLEOTIDE SEQUENCE</scope>
    <source>
        <strain evidence="2">28M1</strain>
    </source>
</reference>
<gene>
    <name evidence="2" type="ORF">E8E12_001224</name>
</gene>
<dbReference type="SUPFAM" id="SSF52317">
    <property type="entry name" value="Class I glutamine amidotransferase-like"/>
    <property type="match status" value="1"/>
</dbReference>
<dbReference type="PANTHER" id="PTHR43130">
    <property type="entry name" value="ARAC-FAMILY TRANSCRIPTIONAL REGULATOR"/>
    <property type="match status" value="1"/>
</dbReference>
<dbReference type="EMBL" id="SWKV01000105">
    <property type="protein sequence ID" value="KAF3032288.1"/>
    <property type="molecule type" value="Genomic_DNA"/>
</dbReference>